<evidence type="ECO:0000256" key="3">
    <source>
        <dbReference type="ARBA" id="ARBA00022452"/>
    </source>
</evidence>
<accession>A0A1Q6I076</accession>
<evidence type="ECO:0000313" key="14">
    <source>
        <dbReference type="Proteomes" id="UP000186549"/>
    </source>
</evidence>
<dbReference type="PROSITE" id="PS52016">
    <property type="entry name" value="TONB_DEPENDENT_REC_3"/>
    <property type="match status" value="1"/>
</dbReference>
<dbReference type="EMBL" id="MNQU01000234">
    <property type="protein sequence ID" value="OKZ32315.1"/>
    <property type="molecule type" value="Genomic_DNA"/>
</dbReference>
<evidence type="ECO:0000256" key="9">
    <source>
        <dbReference type="RuleBase" id="RU003357"/>
    </source>
</evidence>
<dbReference type="InterPro" id="IPR010104">
    <property type="entry name" value="TonB_rcpt_bac"/>
</dbReference>
<keyword evidence="6 8" id="KW-0472">Membrane</keyword>
<evidence type="ECO:0000256" key="5">
    <source>
        <dbReference type="ARBA" id="ARBA00023077"/>
    </source>
</evidence>
<dbReference type="NCBIfam" id="TIGR01782">
    <property type="entry name" value="TonB-Xanth-Caul"/>
    <property type="match status" value="1"/>
</dbReference>
<dbReference type="Gene3D" id="2.60.40.1120">
    <property type="entry name" value="Carboxypeptidase-like, regulatory domain"/>
    <property type="match status" value="1"/>
</dbReference>
<protein>
    <submittedName>
        <fullName evidence="13">TonB-dependent receptor</fullName>
    </submittedName>
</protein>
<keyword evidence="3 8" id="KW-1134">Transmembrane beta strand</keyword>
<dbReference type="SUPFAM" id="SSF49464">
    <property type="entry name" value="Carboxypeptidase regulatory domain-like"/>
    <property type="match status" value="1"/>
</dbReference>
<dbReference type="Pfam" id="PF00593">
    <property type="entry name" value="TonB_dep_Rec_b-barrel"/>
    <property type="match status" value="1"/>
</dbReference>
<dbReference type="Proteomes" id="UP000186549">
    <property type="component" value="Unassembled WGS sequence"/>
</dbReference>
<feature type="signal peptide" evidence="10">
    <location>
        <begin position="1"/>
        <end position="20"/>
    </location>
</feature>
<dbReference type="InterPro" id="IPR037066">
    <property type="entry name" value="Plug_dom_sf"/>
</dbReference>
<evidence type="ECO:0000259" key="11">
    <source>
        <dbReference type="Pfam" id="PF00593"/>
    </source>
</evidence>
<dbReference type="GO" id="GO:0009279">
    <property type="term" value="C:cell outer membrane"/>
    <property type="evidence" value="ECO:0007669"/>
    <property type="project" value="UniProtKB-SubCell"/>
</dbReference>
<evidence type="ECO:0000256" key="4">
    <source>
        <dbReference type="ARBA" id="ARBA00022692"/>
    </source>
</evidence>
<name>A0A1Q6I076_BACUN</name>
<keyword evidence="7 8" id="KW-0998">Cell outer membrane</keyword>
<dbReference type="Gene3D" id="2.40.170.20">
    <property type="entry name" value="TonB-dependent receptor, beta-barrel domain"/>
    <property type="match status" value="2"/>
</dbReference>
<feature type="domain" description="TonB-dependent receptor plug" evidence="12">
    <location>
        <begin position="126"/>
        <end position="230"/>
    </location>
</feature>
<evidence type="ECO:0000259" key="12">
    <source>
        <dbReference type="Pfam" id="PF07715"/>
    </source>
</evidence>
<evidence type="ECO:0000256" key="1">
    <source>
        <dbReference type="ARBA" id="ARBA00004571"/>
    </source>
</evidence>
<dbReference type="Gene3D" id="2.170.130.10">
    <property type="entry name" value="TonB-dependent receptor, plug domain"/>
    <property type="match status" value="1"/>
</dbReference>
<keyword evidence="13" id="KW-0675">Receptor</keyword>
<gene>
    <name evidence="13" type="ORF">BHV79_10655</name>
</gene>
<dbReference type="InterPro" id="IPR036942">
    <property type="entry name" value="Beta-barrel_TonB_sf"/>
</dbReference>
<proteinExistence type="inferred from homology"/>
<dbReference type="PANTHER" id="PTHR40980:SF4">
    <property type="entry name" value="TONB-DEPENDENT RECEPTOR-LIKE BETA-BARREL DOMAIN-CONTAINING PROTEIN"/>
    <property type="match status" value="1"/>
</dbReference>
<keyword evidence="5 9" id="KW-0798">TonB box</keyword>
<evidence type="ECO:0000256" key="8">
    <source>
        <dbReference type="PROSITE-ProRule" id="PRU01360"/>
    </source>
</evidence>
<keyword evidence="2 8" id="KW-0813">Transport</keyword>
<dbReference type="InterPro" id="IPR012910">
    <property type="entry name" value="Plug_dom"/>
</dbReference>
<evidence type="ECO:0000256" key="10">
    <source>
        <dbReference type="SAM" id="SignalP"/>
    </source>
</evidence>
<dbReference type="PANTHER" id="PTHR40980">
    <property type="entry name" value="PLUG DOMAIN-CONTAINING PROTEIN"/>
    <property type="match status" value="1"/>
</dbReference>
<comment type="similarity">
    <text evidence="8 9">Belongs to the TonB-dependent receptor family.</text>
</comment>
<dbReference type="SUPFAM" id="SSF56935">
    <property type="entry name" value="Porins"/>
    <property type="match status" value="1"/>
</dbReference>
<feature type="chain" id="PRO_5012434551" evidence="10">
    <location>
        <begin position="21"/>
        <end position="978"/>
    </location>
</feature>
<evidence type="ECO:0000256" key="2">
    <source>
        <dbReference type="ARBA" id="ARBA00022448"/>
    </source>
</evidence>
<dbReference type="AlphaFoldDB" id="A0A1Q6I076"/>
<dbReference type="InterPro" id="IPR008969">
    <property type="entry name" value="CarboxyPept-like_regulatory"/>
</dbReference>
<dbReference type="Pfam" id="PF07715">
    <property type="entry name" value="Plug"/>
    <property type="match status" value="1"/>
</dbReference>
<keyword evidence="10" id="KW-0732">Signal</keyword>
<evidence type="ECO:0000256" key="6">
    <source>
        <dbReference type="ARBA" id="ARBA00023136"/>
    </source>
</evidence>
<evidence type="ECO:0000256" key="7">
    <source>
        <dbReference type="ARBA" id="ARBA00023237"/>
    </source>
</evidence>
<dbReference type="InterPro" id="IPR039426">
    <property type="entry name" value="TonB-dep_rcpt-like"/>
</dbReference>
<feature type="domain" description="TonB-dependent receptor-like beta-barrel" evidence="11">
    <location>
        <begin position="542"/>
        <end position="942"/>
    </location>
</feature>
<dbReference type="InterPro" id="IPR000531">
    <property type="entry name" value="Beta-barrel_TonB"/>
</dbReference>
<organism evidence="13 14">
    <name type="scientific">Bacteroides uniformis</name>
    <dbReference type="NCBI Taxonomy" id="820"/>
    <lineage>
        <taxon>Bacteria</taxon>
        <taxon>Pseudomonadati</taxon>
        <taxon>Bacteroidota</taxon>
        <taxon>Bacteroidia</taxon>
        <taxon>Bacteroidales</taxon>
        <taxon>Bacteroidaceae</taxon>
        <taxon>Bacteroides</taxon>
    </lineage>
</organism>
<sequence length="978" mass="111336">MKTRLLILLLFLYVGGNLVAQNATITGVVTDSETKDFLIGATVMLKGSNKGTITDANGQYTLFIPKGKQTIQFSFIGYQTQDFDVDLKSNEVKTLNLVMRPDNHMLKEVVISAQAKGQTAAIKSQLNATGIMNAVSEEKLHELPDVNVADAIGRLPGLMIQRDGGEGQKIIIRGLDPKYNSVAINGMNAPSTSSTDRSTDLNMISPDMIAGAEVLKASTADKDADGLGGTVNLIMKDAPRDFKLNVTGETGYHSQINGMGRYKGGIMASNRFFSERLGVIFTASADQTDRSNDTFNAAYKVNGNTPTPGFDYTKPWITGVSLESNLEKRQRFNVNLNMDFDLGKGSKLKMSNLFSRMDRDRDIRQKRYDLEGTRLRFQQTDRNSHNTNITNMLQGEFNVLGATLNLGVGRSSSRTRTPYDHQMQFRLNAPFTADIDALSYQPPYLIANSKFVKEDDLTQYYLYEAIFNTEFAKETEYSAWLDLKKPFSFGEKVNGYIKIGGKFRQKERSLETARRYRRMDLSEGADPVFENMPDLTPSSFKNSYIGITDFLDSDYKPHDFLNNKYKDLCINFALDHNAMRNFYNINQDIYGKILTTKILKDYDGNENLWAGYIMGEINFGKYVTFIPGVRYDFSHLKYNAYSGSNVPDNEEKEHEFEYEKSNDSDKYGYWLPQIHLRVKPTNWMDIRLAYTETLSRPDYNLLAPRTIIKPNVNEVTWSRTNLKPALSRNYDVILTFYQPDYGLFTISGFYKDIKNFTYTRSAYMLNGTVTDPANFDLPMSLSGGSITYPLNSPYNATLKGLEFDLQLQFRKMRNFMKGVVFSANLTLMDSKMNYFETLKSRIKNPDFTPGGTEKPFLPTNSDIIYTDRLLKQPSLLFNVSLGYDYKKFSGRISCNYQDGVLIAEQHRQDAADVESTRPFVKWDMQLKYSLTRQFSLYATLSNFTQSSDRKRRDITNYPSRVEYYGSAAYIGFKYDIFK</sequence>
<reference evidence="13 14" key="1">
    <citation type="journal article" date="2016" name="Nat. Biotechnol.">
        <title>Measurement of bacterial replication rates in microbial communities.</title>
        <authorList>
            <person name="Brown C.T."/>
            <person name="Olm M.R."/>
            <person name="Thomas B.C."/>
            <person name="Banfield J.F."/>
        </authorList>
    </citation>
    <scope>NUCLEOTIDE SEQUENCE [LARGE SCALE GENOMIC DNA]</scope>
    <source>
        <strain evidence="13">45_41</strain>
    </source>
</reference>
<comment type="subcellular location">
    <subcellularLocation>
        <location evidence="1 8">Cell outer membrane</location>
        <topology evidence="1 8">Multi-pass membrane protein</topology>
    </subcellularLocation>
</comment>
<keyword evidence="4 8" id="KW-0812">Transmembrane</keyword>
<dbReference type="Pfam" id="PF13715">
    <property type="entry name" value="CarbopepD_reg_2"/>
    <property type="match status" value="1"/>
</dbReference>
<comment type="caution">
    <text evidence="13">The sequence shown here is derived from an EMBL/GenBank/DDBJ whole genome shotgun (WGS) entry which is preliminary data.</text>
</comment>
<evidence type="ECO:0000313" key="13">
    <source>
        <dbReference type="EMBL" id="OKZ32315.1"/>
    </source>
</evidence>